<accession>M3XVR1</accession>
<feature type="region of interest" description="Disordered" evidence="1">
    <location>
        <begin position="113"/>
        <end position="139"/>
    </location>
</feature>
<dbReference type="Ensembl" id="ENSMPUT00000003226.1">
    <property type="protein sequence ID" value="ENSMPUP00000003161.1"/>
    <property type="gene ID" value="ENSMPUG00000003194.1"/>
</dbReference>
<feature type="compositionally biased region" description="Pro residues" evidence="1">
    <location>
        <begin position="126"/>
        <end position="139"/>
    </location>
</feature>
<feature type="compositionally biased region" description="Basic residues" evidence="1">
    <location>
        <begin position="17"/>
        <end position="26"/>
    </location>
</feature>
<dbReference type="HOGENOM" id="CLU_1307389_0_0_1"/>
<name>M3XVR1_MUSPF</name>
<evidence type="ECO:0000256" key="1">
    <source>
        <dbReference type="SAM" id="MobiDB-lite"/>
    </source>
</evidence>
<proteinExistence type="predicted"/>
<evidence type="ECO:0000313" key="2">
    <source>
        <dbReference type="Ensembl" id="ENSMPUP00000003161.1"/>
    </source>
</evidence>
<feature type="compositionally biased region" description="Pro residues" evidence="1">
    <location>
        <begin position="27"/>
        <end position="36"/>
    </location>
</feature>
<protein>
    <submittedName>
        <fullName evidence="2">Uncharacterized protein</fullName>
    </submittedName>
</protein>
<organism evidence="2">
    <name type="scientific">Mustela putorius furo</name>
    <name type="common">European domestic ferret</name>
    <name type="synonym">Mustela furo</name>
    <dbReference type="NCBI Taxonomy" id="9669"/>
    <lineage>
        <taxon>Eukaryota</taxon>
        <taxon>Metazoa</taxon>
        <taxon>Chordata</taxon>
        <taxon>Craniata</taxon>
        <taxon>Vertebrata</taxon>
        <taxon>Euteleostomi</taxon>
        <taxon>Mammalia</taxon>
        <taxon>Eutheria</taxon>
        <taxon>Laurasiatheria</taxon>
        <taxon>Carnivora</taxon>
        <taxon>Caniformia</taxon>
        <taxon>Musteloidea</taxon>
        <taxon>Mustelidae</taxon>
        <taxon>Mustelinae</taxon>
        <taxon>Mustela</taxon>
    </lineage>
</organism>
<feature type="region of interest" description="Disordered" evidence="1">
    <location>
        <begin position="1"/>
        <end position="78"/>
    </location>
</feature>
<sequence length="211" mass="22179">VQGLEDPNSRVPGLTHTYRRKPRPRPRPGFPPPGTPQTPQSSQDERCSPRPPGAHPLLHHPGTTLRLPPALPLPPGVRSCHPAHPRTLAPTLLVVGTGGVDAGARHVEGARLAARPQSISPSSGVPAPPAPRLLPRAPDPPPLLEPPSCLIGVCGAEHVAGHLGLGVVGLRLDQEIYPIFAVASSLGLVVKSLFYQSGIILWIIYTDVGVI</sequence>
<dbReference type="InParanoid" id="M3XVR1"/>
<reference evidence="2" key="1">
    <citation type="submission" date="2024-06" db="UniProtKB">
        <authorList>
            <consortium name="Ensembl"/>
        </authorList>
    </citation>
    <scope>IDENTIFICATION</scope>
</reference>
<dbReference type="AlphaFoldDB" id="M3XVR1"/>
<dbReference type="EMBL" id="AEYP01036495">
    <property type="status" value="NOT_ANNOTATED_CDS"/>
    <property type="molecule type" value="Genomic_DNA"/>
</dbReference>
<feature type="compositionally biased region" description="Low complexity" evidence="1">
    <location>
        <begin position="55"/>
        <end position="68"/>
    </location>
</feature>